<dbReference type="InterPro" id="IPR032710">
    <property type="entry name" value="NTF2-like_dom_sf"/>
</dbReference>
<evidence type="ECO:0000313" key="2">
    <source>
        <dbReference type="EMBL" id="TQL49943.1"/>
    </source>
</evidence>
<accession>A0A542YPB0</accession>
<sequence>MRGAAETVTRWHEAVNAGDIEAAVACCHPEVEVGGPRGTGSGHDLMRGWLSRSGIRLDPQHEITEDATTPGRVVVEELARWTADNVPFPAPTEPTPTWVVFRVADGCLRSVVRYETGDQVPTG</sequence>
<proteinExistence type="predicted"/>
<evidence type="ECO:0000313" key="3">
    <source>
        <dbReference type="Proteomes" id="UP000319516"/>
    </source>
</evidence>
<dbReference type="Proteomes" id="UP000319516">
    <property type="component" value="Unassembled WGS sequence"/>
</dbReference>
<dbReference type="SUPFAM" id="SSF54427">
    <property type="entry name" value="NTF2-like"/>
    <property type="match status" value="1"/>
</dbReference>
<gene>
    <name evidence="2" type="ORF">FB467_1040</name>
</gene>
<feature type="domain" description="SnoaL-like" evidence="1">
    <location>
        <begin position="8"/>
        <end position="106"/>
    </location>
</feature>
<evidence type="ECO:0000259" key="1">
    <source>
        <dbReference type="Pfam" id="PF12680"/>
    </source>
</evidence>
<keyword evidence="3" id="KW-1185">Reference proteome</keyword>
<dbReference type="OrthoDB" id="3576198at2"/>
<dbReference type="AlphaFoldDB" id="A0A542YPB0"/>
<dbReference type="Pfam" id="PF12680">
    <property type="entry name" value="SnoaL_2"/>
    <property type="match status" value="1"/>
</dbReference>
<dbReference type="EMBL" id="VFOP01000001">
    <property type="protein sequence ID" value="TQL49943.1"/>
    <property type="molecule type" value="Genomic_DNA"/>
</dbReference>
<dbReference type="InterPro" id="IPR037401">
    <property type="entry name" value="SnoaL-like"/>
</dbReference>
<organism evidence="2 3">
    <name type="scientific">Ornithinicoccus hortensis</name>
    <dbReference type="NCBI Taxonomy" id="82346"/>
    <lineage>
        <taxon>Bacteria</taxon>
        <taxon>Bacillati</taxon>
        <taxon>Actinomycetota</taxon>
        <taxon>Actinomycetes</taxon>
        <taxon>Micrococcales</taxon>
        <taxon>Intrasporangiaceae</taxon>
        <taxon>Ornithinicoccus</taxon>
    </lineage>
</organism>
<comment type="caution">
    <text evidence="2">The sequence shown here is derived from an EMBL/GenBank/DDBJ whole genome shotgun (WGS) entry which is preliminary data.</text>
</comment>
<protein>
    <submittedName>
        <fullName evidence="2">SnoaL-like protein</fullName>
    </submittedName>
</protein>
<name>A0A542YPB0_9MICO</name>
<dbReference type="RefSeq" id="WP_141784144.1">
    <property type="nucleotide sequence ID" value="NZ_BAAAIK010000004.1"/>
</dbReference>
<dbReference type="Gene3D" id="3.10.450.50">
    <property type="match status" value="1"/>
</dbReference>
<reference evidence="2 3" key="1">
    <citation type="submission" date="2019-06" db="EMBL/GenBank/DDBJ databases">
        <title>Sequencing the genomes of 1000 actinobacteria strains.</title>
        <authorList>
            <person name="Klenk H.-P."/>
        </authorList>
    </citation>
    <scope>NUCLEOTIDE SEQUENCE [LARGE SCALE GENOMIC DNA]</scope>
    <source>
        <strain evidence="2 3">DSM 12335</strain>
    </source>
</reference>